<dbReference type="PROSITE" id="PS50234">
    <property type="entry name" value="VWFA"/>
    <property type="match status" value="1"/>
</dbReference>
<evidence type="ECO:0000259" key="1">
    <source>
        <dbReference type="PROSITE" id="PS50234"/>
    </source>
</evidence>
<dbReference type="OrthoDB" id="4123258at2"/>
<dbReference type="Pfam" id="PF02342">
    <property type="entry name" value="TerD"/>
    <property type="match status" value="1"/>
</dbReference>
<reference evidence="2 3" key="1">
    <citation type="submission" date="2011-11" db="EMBL/GenBank/DDBJ databases">
        <title>The Noncontiguous Finished genome of Desulfosporosinus youngiae DSM 17734.</title>
        <authorList>
            <consortium name="US DOE Joint Genome Institute (JGI-PGF)"/>
            <person name="Lucas S."/>
            <person name="Han J."/>
            <person name="Lapidus A."/>
            <person name="Cheng J.-F."/>
            <person name="Goodwin L."/>
            <person name="Pitluck S."/>
            <person name="Peters L."/>
            <person name="Ovchinnikova G."/>
            <person name="Lu M."/>
            <person name="Land M.L."/>
            <person name="Hauser L."/>
            <person name="Pester M."/>
            <person name="Spring S."/>
            <person name="Ollivier B."/>
            <person name="Rattei T."/>
            <person name="Klenk H.-P."/>
            <person name="Wagner M."/>
            <person name="Loy A."/>
            <person name="Woyke T.J."/>
        </authorList>
    </citation>
    <scope>NUCLEOTIDE SEQUENCE [LARGE SCALE GENOMIC DNA]</scope>
    <source>
        <strain evidence="2 3">DSM 17734</strain>
    </source>
</reference>
<name>H5Y3Y8_9FIRM</name>
<dbReference type="AlphaFoldDB" id="H5Y3Y8"/>
<evidence type="ECO:0000313" key="2">
    <source>
        <dbReference type="EMBL" id="EHQ89526.1"/>
    </source>
</evidence>
<dbReference type="InterPro" id="IPR003325">
    <property type="entry name" value="TerD"/>
</dbReference>
<dbReference type="Gene3D" id="3.40.50.410">
    <property type="entry name" value="von Willebrand factor, type A domain"/>
    <property type="match status" value="1"/>
</dbReference>
<dbReference type="EMBL" id="CM001441">
    <property type="protein sequence ID" value="EHQ89526.1"/>
    <property type="molecule type" value="Genomic_DNA"/>
</dbReference>
<gene>
    <name evidence="2" type="ORF">DesyoDRAFT_2451</name>
</gene>
<dbReference type="HOGENOM" id="CLU_030559_0_0_9"/>
<dbReference type="RefSeq" id="WP_007783259.1">
    <property type="nucleotide sequence ID" value="NZ_CM001441.1"/>
</dbReference>
<dbReference type="InterPro" id="IPR036465">
    <property type="entry name" value="vWFA_dom_sf"/>
</dbReference>
<dbReference type="Gene3D" id="2.60.60.30">
    <property type="entry name" value="sav2460 like domains"/>
    <property type="match status" value="1"/>
</dbReference>
<dbReference type="STRING" id="768710.DesyoDRAFT_2451"/>
<dbReference type="InterPro" id="IPR051324">
    <property type="entry name" value="Stress/Tellurium_Resist"/>
</dbReference>
<dbReference type="PANTHER" id="PTHR32097">
    <property type="entry name" value="CAMP-BINDING PROTEIN 1-RELATED"/>
    <property type="match status" value="1"/>
</dbReference>
<dbReference type="InterPro" id="IPR019303">
    <property type="entry name" value="vWA_TerF_C"/>
</dbReference>
<dbReference type="eggNOG" id="COG2304">
    <property type="taxonomic scope" value="Bacteria"/>
</dbReference>
<proteinExistence type="predicted"/>
<protein>
    <submittedName>
        <fullName evidence="2">Putative stress response protein, TerZ-and CABP1</fullName>
    </submittedName>
</protein>
<dbReference type="Pfam" id="PF10138">
    <property type="entry name" value="vWA-TerF-like"/>
    <property type="match status" value="1"/>
</dbReference>
<dbReference type="PANTHER" id="PTHR32097:SF17">
    <property type="entry name" value="CAMP-BINDING PROTEIN 1-RELATED"/>
    <property type="match status" value="1"/>
</dbReference>
<dbReference type="InterPro" id="IPR002035">
    <property type="entry name" value="VWF_A"/>
</dbReference>
<evidence type="ECO:0000313" key="3">
    <source>
        <dbReference type="Proteomes" id="UP000005104"/>
    </source>
</evidence>
<dbReference type="SMART" id="SM00327">
    <property type="entry name" value="VWA"/>
    <property type="match status" value="1"/>
</dbReference>
<dbReference type="SUPFAM" id="SSF53300">
    <property type="entry name" value="vWA-like"/>
    <property type="match status" value="1"/>
</dbReference>
<dbReference type="eggNOG" id="COG2310">
    <property type="taxonomic scope" value="Bacteria"/>
</dbReference>
<keyword evidence="3" id="KW-1185">Reference proteome</keyword>
<accession>H5Y3Y8</accession>
<dbReference type="CDD" id="cd06974">
    <property type="entry name" value="TerD_like"/>
    <property type="match status" value="1"/>
</dbReference>
<sequence>MNVTKGQKADVTKNRPDIKNLVVNLSWHVKDGGNPSHYDIDAAAFLLTMDGKTRADQDFIFYNNPAGGNGAVHHSLARDGGGEQIAIDLARLPQDICRIAFTITIHGAEAKGQNFGGIDQVRVAVLNKDTREVLLEYEVREQLMVETALVPAELYRHNGAWKFNAIGSGFKGGLEALCNNFGIEVELDKEAAPQEPLVVNLSKIDLLKKKVSAVLEKKKLINVLAKVGLVLDISGSMSKLYKGGTVQNLLDRITAVASHFDDDGMLDLWIFDHRFHRLPAVSEKTYEGYIEREILNKAKNGGFKGKIFGRNDEPPVIRDVIGFYTEEQEQRSSLPAFIVFISDGGINKNREIRKLITDAASLPLFWQFVGIGREDYGILEKLDTMAGRVVDNANFFALDDIDRISDEQLYERLLNEFPQWLKEAKLKKQI</sequence>
<dbReference type="Proteomes" id="UP000005104">
    <property type="component" value="Chromosome"/>
</dbReference>
<feature type="domain" description="VWFA" evidence="1">
    <location>
        <begin position="226"/>
        <end position="413"/>
    </location>
</feature>
<organism evidence="2 3">
    <name type="scientific">Desulfosporosinus youngiae DSM 17734</name>
    <dbReference type="NCBI Taxonomy" id="768710"/>
    <lineage>
        <taxon>Bacteria</taxon>
        <taxon>Bacillati</taxon>
        <taxon>Bacillota</taxon>
        <taxon>Clostridia</taxon>
        <taxon>Eubacteriales</taxon>
        <taxon>Desulfitobacteriaceae</taxon>
        <taxon>Desulfosporosinus</taxon>
    </lineage>
</organism>